<sequence>MSKTRKNNISLFLATAITFTSLTIGDINANESASGLSLERIYGKDRYETSMNIIGKLSPSKVYLANGKSFSDALSVGPVAGKENAAVLLTDGKNLDVNKLKSKSVTEITIVGGENSISKDLENRLKKDFKVSRISGTNRYETSLKLVEKMGVKNIAVASGKDFPDALSAGAVLSIKGMPLLLVDGHSIDRINQDYNVVYTFGGPESVKKTFGKRIYGKDRYETSSKIARELGNYNSVVLTSGKIFADALSSSSLAKKLSAPIILSNGLSIPDEILNKRDIKKIILVGGDNSLSKDFEKSLLNKFKIYDSSDKNTNSSGSSSRTNHGLQDDLDNSKEVNIKDENLKKAVIRQLKHQKIYKDNQKITEKRMAALNGLDCHLNFTQGRNGGIKSLEGLEYAHNIKSLDLAGNEVVDLSPLKACKNLEVLDLGDQYLYENNQYLTDISPLGGLPNLKKLILKNNKIVDVTAISKLTNLEELDLYGNRGIKSIDGFEKLTKLRKLLLNRTMGITDIEPLKECMDLEELSIQYNKVSSIEALKKHEKLLSLDISGNKNISDLSPLFNSNKLVRLLANGNKITSLEGLRNMIDLKELHVSENKISDLSPLEKLLNLDDLDIGNNPDIESIEVLKNLTNISELKMNNAKKVKDFTPISSLKNLDELNITRCGLTDISFLEGLNNITEMNLQQNEITDINPLVNMGNLREIKLGYNKIFDASPVSKLRSKFKVAIEMGSQESEVDANNHLIKNPILDQSGNKLDINEKDNIKNSADMIEILNFNELNNGQKIKVRWGKDAEFFGSLTINIKK</sequence>
<evidence type="ECO:0000313" key="4">
    <source>
        <dbReference type="EMBL" id="EFM65350.1"/>
    </source>
</evidence>
<dbReference type="PROSITE" id="PS51450">
    <property type="entry name" value="LRR"/>
    <property type="match status" value="7"/>
</dbReference>
<protein>
    <submittedName>
        <fullName evidence="4">Leucine Rich Repeat protein</fullName>
    </submittedName>
</protein>
<dbReference type="OrthoDB" id="1744836at2"/>
<dbReference type="eggNOG" id="COG4886">
    <property type="taxonomic scope" value="Bacteria"/>
</dbReference>
<evidence type="ECO:0000313" key="5">
    <source>
        <dbReference type="Proteomes" id="UP000003244"/>
    </source>
</evidence>
<dbReference type="Pfam" id="PF12799">
    <property type="entry name" value="LRR_4"/>
    <property type="match status" value="4"/>
</dbReference>
<dbReference type="InterPro" id="IPR007253">
    <property type="entry name" value="Cell_wall-bd_2"/>
</dbReference>
<dbReference type="GeneID" id="84799948"/>
<dbReference type="RefSeq" id="WP_007788079.1">
    <property type="nucleotide sequence ID" value="NZ_ADGQ01000004.1"/>
</dbReference>
<dbReference type="Pfam" id="PF04122">
    <property type="entry name" value="CW_binding_2"/>
    <property type="match status" value="3"/>
</dbReference>
<dbReference type="SMART" id="SM00365">
    <property type="entry name" value="LRR_SD22"/>
    <property type="match status" value="7"/>
</dbReference>
<dbReference type="Gene3D" id="3.40.50.12090">
    <property type="match status" value="3"/>
</dbReference>
<dbReference type="AlphaFoldDB" id="E0E1A4"/>
<dbReference type="eggNOG" id="COG2247">
    <property type="taxonomic scope" value="Bacteria"/>
</dbReference>
<name>E0E1A4_9FIRM</name>
<dbReference type="STRING" id="596315.HMPREF0634_0456"/>
<dbReference type="EMBL" id="ADGQ01000004">
    <property type="protein sequence ID" value="EFM65350.1"/>
    <property type="molecule type" value="Genomic_DNA"/>
</dbReference>
<evidence type="ECO:0000256" key="2">
    <source>
        <dbReference type="ARBA" id="ARBA00022737"/>
    </source>
</evidence>
<dbReference type="InterPro" id="IPR050836">
    <property type="entry name" value="SDS22/Internalin_LRR"/>
</dbReference>
<dbReference type="InterPro" id="IPR025875">
    <property type="entry name" value="Leu-rich_rpt_4"/>
</dbReference>
<gene>
    <name evidence="4" type="ORF">HMPREF0634_0456</name>
</gene>
<organism evidence="4 5">
    <name type="scientific">Peptostreptococcus stomatis DSM 17678</name>
    <dbReference type="NCBI Taxonomy" id="596315"/>
    <lineage>
        <taxon>Bacteria</taxon>
        <taxon>Bacillati</taxon>
        <taxon>Bacillota</taxon>
        <taxon>Clostridia</taxon>
        <taxon>Peptostreptococcales</taxon>
        <taxon>Peptostreptococcaceae</taxon>
        <taxon>Peptostreptococcus</taxon>
    </lineage>
</organism>
<comment type="caution">
    <text evidence="4">The sequence shown here is derived from an EMBL/GenBank/DDBJ whole genome shotgun (WGS) entry which is preliminary data.</text>
</comment>
<reference evidence="4 5" key="1">
    <citation type="submission" date="2010-08" db="EMBL/GenBank/DDBJ databases">
        <authorList>
            <person name="Harkins D.M."/>
            <person name="Madupu R."/>
            <person name="Durkin A.S."/>
            <person name="Torralba M."/>
            <person name="Methe B."/>
            <person name="Sutton G.G."/>
            <person name="Nelson K.E."/>
        </authorList>
    </citation>
    <scope>NUCLEOTIDE SEQUENCE [LARGE SCALE GENOMIC DNA]</scope>
    <source>
        <strain evidence="4 5">DSM 17678</strain>
    </source>
</reference>
<dbReference type="InterPro" id="IPR001611">
    <property type="entry name" value="Leu-rich_rpt"/>
</dbReference>
<proteinExistence type="predicted"/>
<dbReference type="PANTHER" id="PTHR46652">
    <property type="entry name" value="LEUCINE-RICH REPEAT AND IQ DOMAIN-CONTAINING PROTEIN 1-RELATED"/>
    <property type="match status" value="1"/>
</dbReference>
<feature type="compositionally biased region" description="Low complexity" evidence="3">
    <location>
        <begin position="312"/>
        <end position="321"/>
    </location>
</feature>
<keyword evidence="2" id="KW-0677">Repeat</keyword>
<accession>E0E1A4</accession>
<keyword evidence="5" id="KW-1185">Reference proteome</keyword>
<dbReference type="PANTHER" id="PTHR46652:SF3">
    <property type="entry name" value="LEUCINE-RICH REPEAT-CONTAINING PROTEIN 9"/>
    <property type="match status" value="1"/>
</dbReference>
<feature type="region of interest" description="Disordered" evidence="3">
    <location>
        <begin position="310"/>
        <end position="335"/>
    </location>
</feature>
<keyword evidence="1" id="KW-0433">Leucine-rich repeat</keyword>
<evidence type="ECO:0000256" key="3">
    <source>
        <dbReference type="SAM" id="MobiDB-lite"/>
    </source>
</evidence>
<evidence type="ECO:0000256" key="1">
    <source>
        <dbReference type="ARBA" id="ARBA00022614"/>
    </source>
</evidence>
<dbReference type="Proteomes" id="UP000003244">
    <property type="component" value="Unassembled WGS sequence"/>
</dbReference>
<dbReference type="InterPro" id="IPR032675">
    <property type="entry name" value="LRR_dom_sf"/>
</dbReference>
<dbReference type="SUPFAM" id="SSF52058">
    <property type="entry name" value="L domain-like"/>
    <property type="match status" value="1"/>
</dbReference>
<dbReference type="Gene3D" id="3.80.10.10">
    <property type="entry name" value="Ribonuclease Inhibitor"/>
    <property type="match status" value="2"/>
</dbReference>